<evidence type="ECO:0000313" key="6">
    <source>
        <dbReference type="EMBL" id="OGY73645.1"/>
    </source>
</evidence>
<feature type="transmembrane region" description="Helical" evidence="5">
    <location>
        <begin position="228"/>
        <end position="247"/>
    </location>
</feature>
<feature type="transmembrane region" description="Helical" evidence="5">
    <location>
        <begin position="198"/>
        <end position="216"/>
    </location>
</feature>
<dbReference type="GO" id="GO:0006882">
    <property type="term" value="P:intracellular zinc ion homeostasis"/>
    <property type="evidence" value="ECO:0007669"/>
    <property type="project" value="TreeGrafter"/>
</dbReference>
<feature type="transmembrane region" description="Helical" evidence="5">
    <location>
        <begin position="6"/>
        <end position="28"/>
    </location>
</feature>
<dbReference type="GO" id="GO:0016020">
    <property type="term" value="C:membrane"/>
    <property type="evidence" value="ECO:0007669"/>
    <property type="project" value="UniProtKB-SubCell"/>
</dbReference>
<evidence type="ECO:0008006" key="8">
    <source>
        <dbReference type="Google" id="ProtNLM"/>
    </source>
</evidence>
<comment type="caution">
    <text evidence="6">The sequence shown here is derived from an EMBL/GenBank/DDBJ whole genome shotgun (WGS) entry which is preliminary data.</text>
</comment>
<dbReference type="PANTHER" id="PTHR16950">
    <property type="entry name" value="ZINC TRANSPORTER SLC39A7 HISTIDINE-RICH MEMBRANE PROTEIN KE4"/>
    <property type="match status" value="1"/>
</dbReference>
<evidence type="ECO:0000313" key="7">
    <source>
        <dbReference type="Proteomes" id="UP000178315"/>
    </source>
</evidence>
<keyword evidence="4 5" id="KW-0472">Membrane</keyword>
<name>A0A1G2AAF4_9BACT</name>
<dbReference type="GO" id="GO:0005385">
    <property type="term" value="F:zinc ion transmembrane transporter activity"/>
    <property type="evidence" value="ECO:0007669"/>
    <property type="project" value="TreeGrafter"/>
</dbReference>
<organism evidence="6 7">
    <name type="scientific">Candidatus Jacksonbacteria bacterium RIFCSPLOWO2_02_FULL_44_20</name>
    <dbReference type="NCBI Taxonomy" id="1798460"/>
    <lineage>
        <taxon>Bacteria</taxon>
        <taxon>Candidatus Jacksoniibacteriota</taxon>
    </lineage>
</organism>
<dbReference type="Pfam" id="PF02535">
    <property type="entry name" value="Zip"/>
    <property type="match status" value="2"/>
</dbReference>
<accession>A0A1G2AAF4</accession>
<keyword evidence="3 5" id="KW-1133">Transmembrane helix</keyword>
<sequence length="248" mass="26882">MTIWFYAIVSVIIVSCISFIGVAFLSLNAKILERALLYLVSFAAGAFFGDVFLHLIPETVNGSGGWSIAFSLYSLAGIVFFLIIEKFIHWRHCHYPTSAEHPHPFAMMNLIGDGLHNFIDGMVIGASYLVSIPLGIATTIAVILHEIPQEIGDFGVLLHGGFSKKKAIMFNFLSATASIIGAIASLLVSAFTPALIDILIPFAIGCFLYIAGSDLIPEIQKEPALAKPYAQVLMFILGICLMAVLLFI</sequence>
<evidence type="ECO:0000256" key="2">
    <source>
        <dbReference type="ARBA" id="ARBA00022692"/>
    </source>
</evidence>
<evidence type="ECO:0000256" key="3">
    <source>
        <dbReference type="ARBA" id="ARBA00022989"/>
    </source>
</evidence>
<protein>
    <recommendedName>
        <fullName evidence="8">ZIP family metal transporter</fullName>
    </recommendedName>
</protein>
<gene>
    <name evidence="6" type="ORF">A3H61_00455</name>
</gene>
<dbReference type="AlphaFoldDB" id="A0A1G2AAF4"/>
<feature type="transmembrane region" description="Helical" evidence="5">
    <location>
        <begin position="63"/>
        <end position="84"/>
    </location>
</feature>
<dbReference type="PANTHER" id="PTHR16950:SF16">
    <property type="entry name" value="ZINC TRANSPORTER ZIP13"/>
    <property type="match status" value="1"/>
</dbReference>
<evidence type="ECO:0000256" key="4">
    <source>
        <dbReference type="ARBA" id="ARBA00023136"/>
    </source>
</evidence>
<evidence type="ECO:0000256" key="1">
    <source>
        <dbReference type="ARBA" id="ARBA00004141"/>
    </source>
</evidence>
<keyword evidence="2 5" id="KW-0812">Transmembrane</keyword>
<dbReference type="Proteomes" id="UP000178315">
    <property type="component" value="Unassembled WGS sequence"/>
</dbReference>
<comment type="subcellular location">
    <subcellularLocation>
        <location evidence="1">Membrane</location>
        <topology evidence="1">Multi-pass membrane protein</topology>
    </subcellularLocation>
</comment>
<feature type="transmembrane region" description="Helical" evidence="5">
    <location>
        <begin position="168"/>
        <end position="192"/>
    </location>
</feature>
<dbReference type="InterPro" id="IPR003689">
    <property type="entry name" value="ZIP"/>
</dbReference>
<evidence type="ECO:0000256" key="5">
    <source>
        <dbReference type="SAM" id="Phobius"/>
    </source>
</evidence>
<proteinExistence type="predicted"/>
<dbReference type="EMBL" id="MHJU01000009">
    <property type="protein sequence ID" value="OGY73645.1"/>
    <property type="molecule type" value="Genomic_DNA"/>
</dbReference>
<feature type="transmembrane region" description="Helical" evidence="5">
    <location>
        <begin position="35"/>
        <end position="57"/>
    </location>
</feature>
<reference evidence="6 7" key="1">
    <citation type="journal article" date="2016" name="Nat. Commun.">
        <title>Thousands of microbial genomes shed light on interconnected biogeochemical processes in an aquifer system.</title>
        <authorList>
            <person name="Anantharaman K."/>
            <person name="Brown C.T."/>
            <person name="Hug L.A."/>
            <person name="Sharon I."/>
            <person name="Castelle C.J."/>
            <person name="Probst A.J."/>
            <person name="Thomas B.C."/>
            <person name="Singh A."/>
            <person name="Wilkins M.J."/>
            <person name="Karaoz U."/>
            <person name="Brodie E.L."/>
            <person name="Williams K.H."/>
            <person name="Hubbard S.S."/>
            <person name="Banfield J.F."/>
        </authorList>
    </citation>
    <scope>NUCLEOTIDE SEQUENCE [LARGE SCALE GENOMIC DNA]</scope>
</reference>